<organism evidence="3 4">
    <name type="scientific">Segatella oris</name>
    <dbReference type="NCBI Taxonomy" id="28135"/>
    <lineage>
        <taxon>Bacteria</taxon>
        <taxon>Pseudomonadati</taxon>
        <taxon>Bacteroidota</taxon>
        <taxon>Bacteroidia</taxon>
        <taxon>Bacteroidales</taxon>
        <taxon>Prevotellaceae</taxon>
        <taxon>Segatella</taxon>
    </lineage>
</organism>
<dbReference type="EMBL" id="LR134384">
    <property type="protein sequence ID" value="VEH14195.1"/>
    <property type="molecule type" value="Genomic_DNA"/>
</dbReference>
<dbReference type="AlphaFoldDB" id="A0A448L2G9"/>
<dbReference type="Pfam" id="PF18935">
    <property type="entry name" value="DUF5683"/>
    <property type="match status" value="1"/>
</dbReference>
<sequence length="237" mass="27132">MSSSRLTHIIITVVLLILPFCTKAQNEELHMPLQDTAHLKANEVLTHADSVTLATDSVVMTKKKKRDWDTWKPNPKRALWLGLVLPGAGQIYNRKFWKLPIIYGGIVGCAYALSWNNQMYHDYSQAYMDITDNDPTTESYNQFMHLGAKITKDNISRYQTLFKNRKDRYRRWRDMSFFVLVGVYALSVIDAYVDASLSEFDISKDLSLRVEPAVVNTNNHRNPLQSGGIGVHCSLNF</sequence>
<reference evidence="3 4" key="1">
    <citation type="submission" date="2018-12" db="EMBL/GenBank/DDBJ databases">
        <authorList>
            <consortium name="Pathogen Informatics"/>
        </authorList>
    </citation>
    <scope>NUCLEOTIDE SEQUENCE [LARGE SCALE GENOMIC DNA]</scope>
    <source>
        <strain evidence="3 4">NCTC13071</strain>
    </source>
</reference>
<name>A0A448L2G9_9BACT</name>
<keyword evidence="1" id="KW-0472">Membrane</keyword>
<keyword evidence="1" id="KW-1133">Transmembrane helix</keyword>
<gene>
    <name evidence="3" type="ORF">NCTC13071_00162</name>
</gene>
<dbReference type="RefSeq" id="WP_018919334.1">
    <property type="nucleotide sequence ID" value="NZ_LR134384.1"/>
</dbReference>
<evidence type="ECO:0000259" key="2">
    <source>
        <dbReference type="Pfam" id="PF18935"/>
    </source>
</evidence>
<feature type="domain" description="DUF5683" evidence="2">
    <location>
        <begin position="72"/>
        <end position="237"/>
    </location>
</feature>
<dbReference type="Proteomes" id="UP000274578">
    <property type="component" value="Chromosome 1"/>
</dbReference>
<keyword evidence="1" id="KW-0812">Transmembrane</keyword>
<dbReference type="InterPro" id="IPR043738">
    <property type="entry name" value="DUF5683"/>
</dbReference>
<feature type="transmembrane region" description="Helical" evidence="1">
    <location>
        <begin position="175"/>
        <end position="193"/>
    </location>
</feature>
<evidence type="ECO:0000313" key="4">
    <source>
        <dbReference type="Proteomes" id="UP000274578"/>
    </source>
</evidence>
<proteinExistence type="predicted"/>
<dbReference type="KEGG" id="poc:NCTC13071_00162"/>
<dbReference type="GeneID" id="85011088"/>
<accession>A0A448L2G9</accession>
<evidence type="ECO:0000256" key="1">
    <source>
        <dbReference type="SAM" id="Phobius"/>
    </source>
</evidence>
<evidence type="ECO:0000313" key="3">
    <source>
        <dbReference type="EMBL" id="VEH14195.1"/>
    </source>
</evidence>
<protein>
    <recommendedName>
        <fullName evidence="2">DUF5683 domain-containing protein</fullName>
    </recommendedName>
</protein>